<dbReference type="Pfam" id="PF01809">
    <property type="entry name" value="YidD"/>
    <property type="match status" value="1"/>
</dbReference>
<accession>A0A919PX36</accession>
<sequence>MARIGIRDALAIWQHRRQQRRRRQDQHHPHNQQQQQQQQQRRRNRDSDGCDCDPCDCNPFMLGSLLGLMAIAAPRRAPRRDTTRPGRAGVVAIRGYQRWLSPHLPTHCRQIPSCSNYGLQAVQRYGLVEGSRLTAARIKRCNPSTPHGTKDPVP</sequence>
<protein>
    <recommendedName>
        <fullName evidence="1">Putative membrane protein insertion efficiency factor</fullName>
    </recommendedName>
</protein>
<comment type="caution">
    <text evidence="3">The sequence shown here is derived from an EMBL/GenBank/DDBJ whole genome shotgun (WGS) entry which is preliminary data.</text>
</comment>
<feature type="compositionally biased region" description="Basic residues" evidence="2">
    <location>
        <begin position="15"/>
        <end position="25"/>
    </location>
</feature>
<dbReference type="AlphaFoldDB" id="A0A919PX36"/>
<dbReference type="SMART" id="SM01234">
    <property type="entry name" value="Haemolytic"/>
    <property type="match status" value="1"/>
</dbReference>
<dbReference type="Proteomes" id="UP000660611">
    <property type="component" value="Unassembled WGS sequence"/>
</dbReference>
<dbReference type="InterPro" id="IPR002696">
    <property type="entry name" value="Membr_insert_effic_factor_YidD"/>
</dbReference>
<gene>
    <name evidence="3" type="ORF">Dsi01nite_099330</name>
</gene>
<proteinExistence type="inferred from homology"/>
<comment type="function">
    <text evidence="1">Could be involved in insertion of integral membrane proteins into the membrane.</text>
</comment>
<dbReference type="NCBIfam" id="TIGR00278">
    <property type="entry name" value="membrane protein insertion efficiency factor YidD"/>
    <property type="match status" value="1"/>
</dbReference>
<evidence type="ECO:0000313" key="4">
    <source>
        <dbReference type="Proteomes" id="UP000660611"/>
    </source>
</evidence>
<evidence type="ECO:0000313" key="3">
    <source>
        <dbReference type="EMBL" id="GIG51892.1"/>
    </source>
</evidence>
<evidence type="ECO:0000256" key="1">
    <source>
        <dbReference type="HAMAP-Rule" id="MF_00386"/>
    </source>
</evidence>
<comment type="similarity">
    <text evidence="1">Belongs to the UPF0161 family.</text>
</comment>
<dbReference type="EMBL" id="BONQ01000165">
    <property type="protein sequence ID" value="GIG51892.1"/>
    <property type="molecule type" value="Genomic_DNA"/>
</dbReference>
<comment type="subcellular location">
    <subcellularLocation>
        <location evidence="1">Cell membrane</location>
        <topology evidence="1">Peripheral membrane protein</topology>
        <orientation evidence="1">Cytoplasmic side</orientation>
    </subcellularLocation>
</comment>
<keyword evidence="1" id="KW-1003">Cell membrane</keyword>
<dbReference type="GO" id="GO:0005886">
    <property type="term" value="C:plasma membrane"/>
    <property type="evidence" value="ECO:0007669"/>
    <property type="project" value="UniProtKB-SubCell"/>
</dbReference>
<dbReference type="RefSeq" id="WP_239136944.1">
    <property type="nucleotide sequence ID" value="NZ_BAAAVW010000055.1"/>
</dbReference>
<organism evidence="3 4">
    <name type="scientific">Dactylosporangium siamense</name>
    <dbReference type="NCBI Taxonomy" id="685454"/>
    <lineage>
        <taxon>Bacteria</taxon>
        <taxon>Bacillati</taxon>
        <taxon>Actinomycetota</taxon>
        <taxon>Actinomycetes</taxon>
        <taxon>Micromonosporales</taxon>
        <taxon>Micromonosporaceae</taxon>
        <taxon>Dactylosporangium</taxon>
    </lineage>
</organism>
<dbReference type="PANTHER" id="PTHR33383">
    <property type="entry name" value="MEMBRANE PROTEIN INSERTION EFFICIENCY FACTOR-RELATED"/>
    <property type="match status" value="1"/>
</dbReference>
<name>A0A919PX36_9ACTN</name>
<dbReference type="HAMAP" id="MF_00386">
    <property type="entry name" value="UPF0161_YidD"/>
    <property type="match status" value="1"/>
</dbReference>
<keyword evidence="4" id="KW-1185">Reference proteome</keyword>
<feature type="region of interest" description="Disordered" evidence="2">
    <location>
        <begin position="15"/>
        <end position="45"/>
    </location>
</feature>
<evidence type="ECO:0000256" key="2">
    <source>
        <dbReference type="SAM" id="MobiDB-lite"/>
    </source>
</evidence>
<dbReference type="PANTHER" id="PTHR33383:SF1">
    <property type="entry name" value="MEMBRANE PROTEIN INSERTION EFFICIENCY FACTOR-RELATED"/>
    <property type="match status" value="1"/>
</dbReference>
<reference evidence="3" key="1">
    <citation type="submission" date="2021-01" db="EMBL/GenBank/DDBJ databases">
        <title>Whole genome shotgun sequence of Dactylosporangium siamense NBRC 106093.</title>
        <authorList>
            <person name="Komaki H."/>
            <person name="Tamura T."/>
        </authorList>
    </citation>
    <scope>NUCLEOTIDE SEQUENCE</scope>
    <source>
        <strain evidence="3">NBRC 106093</strain>
    </source>
</reference>
<keyword evidence="1" id="KW-0472">Membrane</keyword>